<dbReference type="EMBL" id="CP086359">
    <property type="protein sequence ID" value="UNI20454.1"/>
    <property type="molecule type" value="Genomic_DNA"/>
</dbReference>
<dbReference type="InterPro" id="IPR016848">
    <property type="entry name" value="RNase_P/MRP_Rpp29-subunit"/>
</dbReference>
<dbReference type="InterPro" id="IPR023534">
    <property type="entry name" value="Rof/RNase_P-like"/>
</dbReference>
<name>A0A9Q8QGH2_9HYPO</name>
<comment type="subcellular location">
    <subcellularLocation>
        <location evidence="1">Nucleus</location>
    </subcellularLocation>
</comment>
<dbReference type="RefSeq" id="XP_047843935.1">
    <property type="nucleotide sequence ID" value="XM_047987944.1"/>
</dbReference>
<evidence type="ECO:0000256" key="1">
    <source>
        <dbReference type="ARBA" id="ARBA00004123"/>
    </source>
</evidence>
<evidence type="ECO:0000313" key="5">
    <source>
        <dbReference type="Proteomes" id="UP000829364"/>
    </source>
</evidence>
<keyword evidence="3" id="KW-0819">tRNA processing</keyword>
<gene>
    <name evidence="4" type="primary">POP4</name>
    <name evidence="4" type="ORF">JDV02_006539</name>
</gene>
<dbReference type="InterPro" id="IPR002730">
    <property type="entry name" value="Rpp29/RNP1"/>
</dbReference>
<comment type="similarity">
    <text evidence="2">Belongs to the eukaryotic/archaeal RNase P protein component 1 family.</text>
</comment>
<dbReference type="GO" id="GO:0000172">
    <property type="term" value="C:ribonuclease MRP complex"/>
    <property type="evidence" value="ECO:0007669"/>
    <property type="project" value="InterPro"/>
</dbReference>
<dbReference type="GO" id="GO:0016787">
    <property type="term" value="F:hydrolase activity"/>
    <property type="evidence" value="ECO:0007669"/>
    <property type="project" value="UniProtKB-KW"/>
</dbReference>
<dbReference type="GO" id="GO:0001682">
    <property type="term" value="P:tRNA 5'-leader removal"/>
    <property type="evidence" value="ECO:0007669"/>
    <property type="project" value="InterPro"/>
</dbReference>
<evidence type="ECO:0000313" key="4">
    <source>
        <dbReference type="EMBL" id="UNI20454.1"/>
    </source>
</evidence>
<keyword evidence="3" id="KW-0539">Nucleus</keyword>
<dbReference type="OrthoDB" id="124041at2759"/>
<dbReference type="KEGG" id="ptkz:JDV02_006539"/>
<dbReference type="AlphaFoldDB" id="A0A9Q8QGH2"/>
<proteinExistence type="inferred from homology"/>
<evidence type="ECO:0000256" key="3">
    <source>
        <dbReference type="PIRNR" id="PIRNR027081"/>
    </source>
</evidence>
<accession>A0A9Q8QGH2</accession>
<keyword evidence="5" id="KW-1185">Reference proteome</keyword>
<dbReference type="GeneID" id="72068488"/>
<dbReference type="PANTHER" id="PTHR13348">
    <property type="entry name" value="RIBONUCLEASE P SUBUNIT P29"/>
    <property type="match status" value="1"/>
</dbReference>
<dbReference type="Proteomes" id="UP000829364">
    <property type="component" value="Chromosome 6"/>
</dbReference>
<dbReference type="Gene3D" id="2.30.30.210">
    <property type="entry name" value="Ribonuclease P/MRP, subunit p29"/>
    <property type="match status" value="1"/>
</dbReference>
<reference evidence="4" key="1">
    <citation type="submission" date="2021-11" db="EMBL/GenBank/DDBJ databases">
        <title>Purpureocillium_takamizusanense_genome.</title>
        <authorList>
            <person name="Nguyen N.-H."/>
        </authorList>
    </citation>
    <scope>NUCLEOTIDE SEQUENCE</scope>
    <source>
        <strain evidence="4">PT3</strain>
    </source>
</reference>
<dbReference type="SMART" id="SM00538">
    <property type="entry name" value="POP4"/>
    <property type="match status" value="1"/>
</dbReference>
<keyword evidence="4" id="KW-0378">Hydrolase</keyword>
<dbReference type="GO" id="GO:0033204">
    <property type="term" value="F:ribonuclease P RNA binding"/>
    <property type="evidence" value="ECO:0007669"/>
    <property type="project" value="InterPro"/>
</dbReference>
<evidence type="ECO:0000256" key="2">
    <source>
        <dbReference type="ARBA" id="ARBA00006181"/>
    </source>
</evidence>
<dbReference type="GO" id="GO:0006364">
    <property type="term" value="P:rRNA processing"/>
    <property type="evidence" value="ECO:0007669"/>
    <property type="project" value="TreeGrafter"/>
</dbReference>
<sequence>MATPMEQQQQQLLAQRQKENAIATQNLLARAHSPDSASRIYADKIQHRTLHLRPSSPPSAVVNARAARRKAREAAKAKCKIRPKPLSSRERRQLGLHDISRHGHKYEIYEPLNALWRGYAREVLGNDIFTGGPTAAAKLASAELHGALVEVVRSRCPGRVGIQGIVVRDRKFVLEIITKQRGLKLVPKEGTTFRIQIPAAEASASEQQALEEPKHFAFDVLGDQLMLRSADRANRKFKHHFLTNL</sequence>
<dbReference type="PIRSF" id="PIRSF027081">
    <property type="entry name" value="RNase_P/MRP_p29_subunit"/>
    <property type="match status" value="1"/>
</dbReference>
<dbReference type="SUPFAM" id="SSF101744">
    <property type="entry name" value="Rof/RNase P subunit-like"/>
    <property type="match status" value="1"/>
</dbReference>
<dbReference type="GO" id="GO:0030677">
    <property type="term" value="C:ribonuclease P complex"/>
    <property type="evidence" value="ECO:0007669"/>
    <property type="project" value="InterPro"/>
</dbReference>
<dbReference type="GO" id="GO:0005634">
    <property type="term" value="C:nucleus"/>
    <property type="evidence" value="ECO:0007669"/>
    <property type="project" value="UniProtKB-SubCell"/>
</dbReference>
<organism evidence="4 5">
    <name type="scientific">Purpureocillium takamizusanense</name>
    <dbReference type="NCBI Taxonomy" id="2060973"/>
    <lineage>
        <taxon>Eukaryota</taxon>
        <taxon>Fungi</taxon>
        <taxon>Dikarya</taxon>
        <taxon>Ascomycota</taxon>
        <taxon>Pezizomycotina</taxon>
        <taxon>Sordariomycetes</taxon>
        <taxon>Hypocreomycetidae</taxon>
        <taxon>Hypocreales</taxon>
        <taxon>Ophiocordycipitaceae</taxon>
        <taxon>Purpureocillium</taxon>
    </lineage>
</organism>
<dbReference type="PANTHER" id="PTHR13348:SF0">
    <property type="entry name" value="RIBONUCLEASE P PROTEIN SUBUNIT P29"/>
    <property type="match status" value="1"/>
</dbReference>
<dbReference type="InterPro" id="IPR036980">
    <property type="entry name" value="RNase_P/MRP_Rpp29_sf"/>
</dbReference>
<dbReference type="Pfam" id="PF01868">
    <property type="entry name" value="RNase_P-MRP_p29"/>
    <property type="match status" value="1"/>
</dbReference>
<protein>
    <recommendedName>
        <fullName evidence="3">Ribonuclease P protein subunit</fullName>
    </recommendedName>
</protein>